<evidence type="ECO:0000313" key="2">
    <source>
        <dbReference type="Proteomes" id="UP000827889"/>
    </source>
</evidence>
<evidence type="ECO:0000256" key="1">
    <source>
        <dbReference type="SAM" id="Phobius"/>
    </source>
</evidence>
<gene>
    <name evidence="3" type="primary">LOC115743551</name>
</gene>
<reference evidence="3" key="1">
    <citation type="submission" date="2025-08" db="UniProtKB">
        <authorList>
            <consortium name="RefSeq"/>
        </authorList>
    </citation>
    <scope>IDENTIFICATION</scope>
    <source>
        <tissue evidence="3">Leaf</tissue>
    </source>
</reference>
<dbReference type="GeneID" id="115743551"/>
<keyword evidence="2" id="KW-1185">Reference proteome</keyword>
<dbReference type="Pfam" id="PF03140">
    <property type="entry name" value="DUF247"/>
    <property type="match status" value="1"/>
</dbReference>
<dbReference type="Proteomes" id="UP000827889">
    <property type="component" value="Chromosome 4"/>
</dbReference>
<organism evidence="2 3">
    <name type="scientific">Rhodamnia argentea</name>
    <dbReference type="NCBI Taxonomy" id="178133"/>
    <lineage>
        <taxon>Eukaryota</taxon>
        <taxon>Viridiplantae</taxon>
        <taxon>Streptophyta</taxon>
        <taxon>Embryophyta</taxon>
        <taxon>Tracheophyta</taxon>
        <taxon>Spermatophyta</taxon>
        <taxon>Magnoliopsida</taxon>
        <taxon>eudicotyledons</taxon>
        <taxon>Gunneridae</taxon>
        <taxon>Pentapetalae</taxon>
        <taxon>rosids</taxon>
        <taxon>malvids</taxon>
        <taxon>Myrtales</taxon>
        <taxon>Myrtaceae</taxon>
        <taxon>Myrtoideae</taxon>
        <taxon>Myrteae</taxon>
        <taxon>Australasian group</taxon>
        <taxon>Rhodamnia</taxon>
    </lineage>
</organism>
<dbReference type="KEGG" id="rarg:115743551"/>
<accession>A0A8B8PHH3</accession>
<dbReference type="InterPro" id="IPR004158">
    <property type="entry name" value="DUF247_pln"/>
</dbReference>
<dbReference type="PANTHER" id="PTHR31170">
    <property type="entry name" value="BNAC04G53230D PROTEIN"/>
    <property type="match status" value="1"/>
</dbReference>
<keyword evidence="1" id="KW-1133">Transmembrane helix</keyword>
<keyword evidence="1" id="KW-0472">Membrane</keyword>
<feature type="transmembrane region" description="Helical" evidence="1">
    <location>
        <begin position="403"/>
        <end position="431"/>
    </location>
</feature>
<dbReference type="OrthoDB" id="672127at2759"/>
<proteinExistence type="predicted"/>
<evidence type="ECO:0000313" key="3">
    <source>
        <dbReference type="RefSeq" id="XP_030534250.1"/>
    </source>
</evidence>
<protein>
    <submittedName>
        <fullName evidence="3">UPF0481 protein At3g47200-like</fullName>
    </submittedName>
</protein>
<name>A0A8B8PHH3_9MYRT</name>
<sequence length="443" mass="51308">MAETHQSTAGMSHTVKEVALAITTKMSNVTHMSSECCIYRVPEKFRRAKAEAYTPQVVSIGPFHRDKTVLQSTEEIKLRYLIGFLRRIKADLLACTRMISELEDRIRQCYQESLTQDSDQLVEIILVDAVFVVELFIRNHYPEHRDENDEIFSKQWMSNAVLHDVLLLENQVPFFVLETLYNLTALKTTITFFKLSYEYFKDVLHGHELAGTRTQVRHLVDYVRAQQLPSFPQGVASQRAKKFELTRSAKELEEAGLNFRQSEGTSSLLDVIFKDGTLGMQRLVVNEWTDAYLRNMIAYEQCHHEYKHISSYVILLDSLIDTPKDIDILISCGILENQLGSADDVARLINGMYNETMRDSSEFLYSSQCESLNAYSRTWWQQWKAAWYRWRVILKRDYFSNPWSGVSVVAAVVLLILTLVQTACSFLDIYAGNARRLFRGRKW</sequence>
<dbReference type="AlphaFoldDB" id="A0A8B8PHH3"/>
<dbReference type="RefSeq" id="XP_030534250.1">
    <property type="nucleotide sequence ID" value="XM_030678390.2"/>
</dbReference>
<keyword evidence="1" id="KW-0812">Transmembrane</keyword>
<dbReference type="PANTHER" id="PTHR31170:SF20">
    <property type="entry name" value="DUF247 DOMAIN PROTEIN"/>
    <property type="match status" value="1"/>
</dbReference>